<organism evidence="1 2">
    <name type="scientific">Cylindrobasidium torrendii FP15055 ss-10</name>
    <dbReference type="NCBI Taxonomy" id="1314674"/>
    <lineage>
        <taxon>Eukaryota</taxon>
        <taxon>Fungi</taxon>
        <taxon>Dikarya</taxon>
        <taxon>Basidiomycota</taxon>
        <taxon>Agaricomycotina</taxon>
        <taxon>Agaricomycetes</taxon>
        <taxon>Agaricomycetidae</taxon>
        <taxon>Agaricales</taxon>
        <taxon>Marasmiineae</taxon>
        <taxon>Physalacriaceae</taxon>
        <taxon>Cylindrobasidium</taxon>
    </lineage>
</organism>
<dbReference type="InterPro" id="IPR052055">
    <property type="entry name" value="Hepadnavirus_pol/RT"/>
</dbReference>
<accession>A0A0D7AT73</accession>
<dbReference type="PANTHER" id="PTHR33050">
    <property type="entry name" value="REVERSE TRANSCRIPTASE DOMAIN-CONTAINING PROTEIN"/>
    <property type="match status" value="1"/>
</dbReference>
<dbReference type="PANTHER" id="PTHR33050:SF7">
    <property type="entry name" value="RIBONUCLEASE H"/>
    <property type="match status" value="1"/>
</dbReference>
<evidence type="ECO:0000313" key="1">
    <source>
        <dbReference type="EMBL" id="KIY61573.1"/>
    </source>
</evidence>
<dbReference type="EMBL" id="KN880914">
    <property type="protein sequence ID" value="KIY61573.1"/>
    <property type="molecule type" value="Genomic_DNA"/>
</dbReference>
<gene>
    <name evidence="1" type="ORF">CYLTODRAFT_477608</name>
</gene>
<dbReference type="STRING" id="1314674.A0A0D7AT73"/>
<name>A0A0D7AT73_9AGAR</name>
<evidence type="ECO:0000313" key="2">
    <source>
        <dbReference type="Proteomes" id="UP000054007"/>
    </source>
</evidence>
<dbReference type="AlphaFoldDB" id="A0A0D7AT73"/>
<sequence length="550" mass="62674">MHTITTQPDLFKVSMPFDINRMKARLAAHPNPKFVQSVLEGLREGFWPWADTRTEGYPDTWDNSWAPPKTAAESDFVNGQRDIEHAVHHRLVSHHSAGPFCQNSMIDRTETAGPRMDTLHQFVPMLRAFKRRNPGKEAVLWKSDMAGAFRTLPMHPLWQIKQVMTSNLPLKINVQSTTRSSEHAIRNVDRRATFGSSGSPRLWASVMGLILWVAIHVLKLEFLCCYVNDSYSMDVEDNMAYYKPYDQIMPKKQVDLLRLWDFFGVPHERIKQTWGRVLTIIGFEINARALSPTLPAQPKADLVTALREFAASRQRRLHEFKEIAGWSNWSFNVFPLFKPGLASVYAKMAGKKNPHAGIYINRTVRDDLTWMADHIERSSGTFFFENIDWHPLNDADDIFFCDACLEGLGFWLKNSTCRFYASVPESHPMAERVFYWEAVCVLAALRWYARERVSNPSSRPRRLTILSDNTNTVAMFDTLRALPDYNWISKSTVDMLVEVGIDLRVVHVPGELNTVADAISRHDFASACAEIPNLTILPFSPPQSAGASSS</sequence>
<dbReference type="InterPro" id="IPR043502">
    <property type="entry name" value="DNA/RNA_pol_sf"/>
</dbReference>
<keyword evidence="2" id="KW-1185">Reference proteome</keyword>
<dbReference type="OrthoDB" id="198652at2759"/>
<dbReference type="SUPFAM" id="SSF56672">
    <property type="entry name" value="DNA/RNA polymerases"/>
    <property type="match status" value="1"/>
</dbReference>
<proteinExistence type="predicted"/>
<dbReference type="Proteomes" id="UP000054007">
    <property type="component" value="Unassembled WGS sequence"/>
</dbReference>
<reference evidence="1 2" key="1">
    <citation type="journal article" date="2015" name="Fungal Genet. Biol.">
        <title>Evolution of novel wood decay mechanisms in Agaricales revealed by the genome sequences of Fistulina hepatica and Cylindrobasidium torrendii.</title>
        <authorList>
            <person name="Floudas D."/>
            <person name="Held B.W."/>
            <person name="Riley R."/>
            <person name="Nagy L.G."/>
            <person name="Koehler G."/>
            <person name="Ransdell A.S."/>
            <person name="Younus H."/>
            <person name="Chow J."/>
            <person name="Chiniquy J."/>
            <person name="Lipzen A."/>
            <person name="Tritt A."/>
            <person name="Sun H."/>
            <person name="Haridas S."/>
            <person name="LaButti K."/>
            <person name="Ohm R.A."/>
            <person name="Kues U."/>
            <person name="Blanchette R.A."/>
            <person name="Grigoriev I.V."/>
            <person name="Minto R.E."/>
            <person name="Hibbett D.S."/>
        </authorList>
    </citation>
    <scope>NUCLEOTIDE SEQUENCE [LARGE SCALE GENOMIC DNA]</scope>
    <source>
        <strain evidence="1 2">FP15055 ss-10</strain>
    </source>
</reference>
<protein>
    <recommendedName>
        <fullName evidence="3">DNA/RNA polymerase</fullName>
    </recommendedName>
</protein>
<evidence type="ECO:0008006" key="3">
    <source>
        <dbReference type="Google" id="ProtNLM"/>
    </source>
</evidence>